<feature type="compositionally biased region" description="Polar residues" evidence="1">
    <location>
        <begin position="331"/>
        <end position="347"/>
    </location>
</feature>
<dbReference type="EMBL" id="JAUEPP010000007">
    <property type="protein sequence ID" value="KAK3338871.1"/>
    <property type="molecule type" value="Genomic_DNA"/>
</dbReference>
<gene>
    <name evidence="2" type="ORF">B0H65DRAFT_551637</name>
</gene>
<evidence type="ECO:0000256" key="1">
    <source>
        <dbReference type="SAM" id="MobiDB-lite"/>
    </source>
</evidence>
<proteinExistence type="predicted"/>
<dbReference type="RefSeq" id="XP_062678231.1">
    <property type="nucleotide sequence ID" value="XM_062829832.1"/>
</dbReference>
<sequence>MDSTWDSDACDLDDGLVIPGGIGASAPPAVYSFEELKDFRVQTKDAVIIAVDFECVDHLNQQFGKDFYGKMSEIGIATYDPRQSTSLDTGNIAKDIAAQHIIVEEWKGITERTCPAFFHRKNTKKPNKAPAPHKARPYHCMFARSTIGLSKEQGMERLKDAIRQATVSNLTADEKETGAERQVRIIVWCAEREEKVFSQAGVHLDELGSDVKMWDFQIWMPFRLRFPHYRTAGETAFASLGVVGALDSEGQPSTVLHNATKDTVAEVLAFLRFMVMTEAEWSSWLDQKVDLTPMSFDWVDQTVYQHNIAQNPMPKPTDKGRGKPRGGKSYMYNTRQPRRNTASQPSNKTTTTAAATKISTSPATRVRLVIKETPNSTGGPSTLEKPDSDNIASTNGWGNSFGNGSGSNPSEGQFSGWPKTPNNDGCDSSSSSGPKTPSEYGDEAEGPFSGWPKGSSDYGDESPFSGWPKGSSEYGDESPLSGWPKGTSNGSHDHVGNGWRAHSSTGYESSKTETSKENTDRDRVLNHNDWWDAYNERSRNAGVSFKANGYRGRSAPRGRGNRSNWR</sequence>
<dbReference type="Proteomes" id="UP001278500">
    <property type="component" value="Unassembled WGS sequence"/>
</dbReference>
<dbReference type="AlphaFoldDB" id="A0AAE0MNM9"/>
<reference evidence="2" key="1">
    <citation type="journal article" date="2023" name="Mol. Phylogenet. Evol.">
        <title>Genome-scale phylogeny and comparative genomics of the fungal order Sordariales.</title>
        <authorList>
            <person name="Hensen N."/>
            <person name="Bonometti L."/>
            <person name="Westerberg I."/>
            <person name="Brannstrom I.O."/>
            <person name="Guillou S."/>
            <person name="Cros-Aarteil S."/>
            <person name="Calhoun S."/>
            <person name="Haridas S."/>
            <person name="Kuo A."/>
            <person name="Mondo S."/>
            <person name="Pangilinan J."/>
            <person name="Riley R."/>
            <person name="LaButti K."/>
            <person name="Andreopoulos B."/>
            <person name="Lipzen A."/>
            <person name="Chen C."/>
            <person name="Yan M."/>
            <person name="Daum C."/>
            <person name="Ng V."/>
            <person name="Clum A."/>
            <person name="Steindorff A."/>
            <person name="Ohm R.A."/>
            <person name="Martin F."/>
            <person name="Silar P."/>
            <person name="Natvig D.O."/>
            <person name="Lalanne C."/>
            <person name="Gautier V."/>
            <person name="Ament-Velasquez S.L."/>
            <person name="Kruys A."/>
            <person name="Hutchinson M.I."/>
            <person name="Powell A.J."/>
            <person name="Barry K."/>
            <person name="Miller A.N."/>
            <person name="Grigoriev I.V."/>
            <person name="Debuchy R."/>
            <person name="Gladieux P."/>
            <person name="Hiltunen Thoren M."/>
            <person name="Johannesson H."/>
        </authorList>
    </citation>
    <scope>NUCLEOTIDE SEQUENCE</scope>
    <source>
        <strain evidence="2">CBS 560.94</strain>
    </source>
</reference>
<feature type="region of interest" description="Disordered" evidence="1">
    <location>
        <begin position="307"/>
        <end position="566"/>
    </location>
</feature>
<name>A0AAE0MNM9_9PEZI</name>
<reference evidence="2" key="2">
    <citation type="submission" date="2023-06" db="EMBL/GenBank/DDBJ databases">
        <authorList>
            <consortium name="Lawrence Berkeley National Laboratory"/>
            <person name="Haridas S."/>
            <person name="Hensen N."/>
            <person name="Bonometti L."/>
            <person name="Westerberg I."/>
            <person name="Brannstrom I.O."/>
            <person name="Guillou S."/>
            <person name="Cros-Aarteil S."/>
            <person name="Calhoun S."/>
            <person name="Kuo A."/>
            <person name="Mondo S."/>
            <person name="Pangilinan J."/>
            <person name="Riley R."/>
            <person name="Labutti K."/>
            <person name="Andreopoulos B."/>
            <person name="Lipzen A."/>
            <person name="Chen C."/>
            <person name="Yanf M."/>
            <person name="Daum C."/>
            <person name="Ng V."/>
            <person name="Clum A."/>
            <person name="Steindorff A."/>
            <person name="Ohm R."/>
            <person name="Martin F."/>
            <person name="Silar P."/>
            <person name="Natvig D."/>
            <person name="Lalanne C."/>
            <person name="Gautier V."/>
            <person name="Ament-Velasquez S.L."/>
            <person name="Kruys A."/>
            <person name="Hutchinson M.I."/>
            <person name="Powell A.J."/>
            <person name="Barry K."/>
            <person name="Miller A.N."/>
            <person name="Grigoriev I.V."/>
            <person name="Debuchy R."/>
            <person name="Gladieux P."/>
            <person name="Thoren M.H."/>
            <person name="Johannesson H."/>
        </authorList>
    </citation>
    <scope>NUCLEOTIDE SEQUENCE</scope>
    <source>
        <strain evidence="2">CBS 560.94</strain>
    </source>
</reference>
<comment type="caution">
    <text evidence="2">The sequence shown here is derived from an EMBL/GenBank/DDBJ whole genome shotgun (WGS) entry which is preliminary data.</text>
</comment>
<protein>
    <submittedName>
        <fullName evidence="2">Uncharacterized protein</fullName>
    </submittedName>
</protein>
<feature type="compositionally biased region" description="Low complexity" evidence="1">
    <location>
        <begin position="348"/>
        <end position="364"/>
    </location>
</feature>
<dbReference type="GeneID" id="87866986"/>
<accession>A0AAE0MNM9</accession>
<organism evidence="2 3">
    <name type="scientific">Neurospora tetraspora</name>
    <dbReference type="NCBI Taxonomy" id="94610"/>
    <lineage>
        <taxon>Eukaryota</taxon>
        <taxon>Fungi</taxon>
        <taxon>Dikarya</taxon>
        <taxon>Ascomycota</taxon>
        <taxon>Pezizomycotina</taxon>
        <taxon>Sordariomycetes</taxon>
        <taxon>Sordariomycetidae</taxon>
        <taxon>Sordariales</taxon>
        <taxon>Sordariaceae</taxon>
        <taxon>Neurospora</taxon>
    </lineage>
</organism>
<feature type="compositionally biased region" description="Basic residues" evidence="1">
    <location>
        <begin position="554"/>
        <end position="566"/>
    </location>
</feature>
<evidence type="ECO:0000313" key="2">
    <source>
        <dbReference type="EMBL" id="KAK3338871.1"/>
    </source>
</evidence>
<feature type="compositionally biased region" description="Basic and acidic residues" evidence="1">
    <location>
        <begin position="510"/>
        <end position="539"/>
    </location>
</feature>
<evidence type="ECO:0000313" key="3">
    <source>
        <dbReference type="Proteomes" id="UP001278500"/>
    </source>
</evidence>
<keyword evidence="3" id="KW-1185">Reference proteome</keyword>